<dbReference type="PANTHER" id="PTHR33443:SF30">
    <property type="entry name" value="SARCOSINE DEHYDROGENASE-2C PROTEIN"/>
    <property type="match status" value="1"/>
</dbReference>
<sequence>ANNVEIIILSDDEEEASENDPACTESSVYIVEPETKREPDVDLNPRTLEEDLVVTFSRPAQVLPHARYDCPLHPFTAADDALDAPLAANQLICDQCFCYICDKLASQCQSWCQRGSCHCNGYKKSRYWSNLRSCVLLGVLHSFNLTPSEMDAPLRHAEQMLQIFKKNVCVEFGTFLKGKSPPNAPNQVHEAWAVAEASVHHASPRCSYTPVFGLVSTFLDEADKQDDRAAAVLRLGAAEEFIRHVNVPRGKHTQAVSSYLPVFSFARVISSLQRQLVTADFTPEFRQKLQAFYRRFLFPVELKNLKNSLTLPPSLCVRPWDDILLATVLKGQNVSGIRKDGKRRDVLTEEFSVILLRSELLQRQQRYRELCRYLRVVQAAESAPGLQLLCDLVPFFLCLEGDFLSAVDSLLRLGNAPASRFTPQLFLIYLCVFKSATAPKVTIGHPSHRWHSDEAWEPIPGAVPLKREALVKFVLKVHECCPAVYASSQCWASFLAVVHTPADLGAALRAPRPRFLFVSAASREARAVVNSILLDQHLQIPRFFLEEYPDQALLLLVTGALGLRILRFPLKPALPVLGTFRDNVWALEWL</sequence>
<protein>
    <submittedName>
        <fullName evidence="1">Zgc:112980</fullName>
    </submittedName>
</protein>
<dbReference type="Ensembl" id="ENSTNIT00000011284.1">
    <property type="protein sequence ID" value="ENSTNIP00000011102.1"/>
    <property type="gene ID" value="ENSTNIG00000008272.1"/>
</dbReference>
<dbReference type="OMA" id="LWAFQWL"/>
<reference evidence="2" key="1">
    <citation type="journal article" date="2004" name="Nature">
        <title>Genome duplication in the teleost fish Tetraodon nigroviridis reveals the early vertebrate proto-karyotype.</title>
        <authorList>
            <person name="Jaillon O."/>
            <person name="Aury J.-M."/>
            <person name="Brunet F."/>
            <person name="Petit J.-L."/>
            <person name="Stange-Thomann N."/>
            <person name="Mauceli E."/>
            <person name="Bouneau L."/>
            <person name="Fischer C."/>
            <person name="Ozouf-Costaz C."/>
            <person name="Bernot A."/>
            <person name="Nicaud S."/>
            <person name="Jaffe D."/>
            <person name="Fisher S."/>
            <person name="Lutfalla G."/>
            <person name="Dossat C."/>
            <person name="Segurens B."/>
            <person name="Dasilva C."/>
            <person name="Salanoubat M."/>
            <person name="Levy M."/>
            <person name="Boudet N."/>
            <person name="Castellano S."/>
            <person name="Anthouard V."/>
            <person name="Jubin C."/>
            <person name="Castelli V."/>
            <person name="Katinka M."/>
            <person name="Vacherie B."/>
            <person name="Biemont C."/>
            <person name="Skalli Z."/>
            <person name="Cattolico L."/>
            <person name="Poulain J."/>
            <person name="De Berardinis V."/>
            <person name="Cruaud C."/>
            <person name="Duprat S."/>
            <person name="Brottier P."/>
            <person name="Coutanceau J.-P."/>
            <person name="Gouzy J."/>
            <person name="Parra G."/>
            <person name="Lardier G."/>
            <person name="Chapple C."/>
            <person name="McKernan K.J."/>
            <person name="McEwan P."/>
            <person name="Bosak S."/>
            <person name="Kellis M."/>
            <person name="Volff J.-N."/>
            <person name="Guigo R."/>
            <person name="Zody M.C."/>
            <person name="Mesirov J."/>
            <person name="Lindblad-Toh K."/>
            <person name="Birren B."/>
            <person name="Nusbaum C."/>
            <person name="Kahn D."/>
            <person name="Robinson-Rechavi M."/>
            <person name="Laudet V."/>
            <person name="Schachter V."/>
            <person name="Quetier F."/>
            <person name="Saurin W."/>
            <person name="Scarpelli C."/>
            <person name="Wincker P."/>
            <person name="Lander E.S."/>
            <person name="Weissenbach J."/>
            <person name="Roest Crollius H."/>
        </authorList>
    </citation>
    <scope>NUCLEOTIDE SEQUENCE [LARGE SCALE GENOMIC DNA]</scope>
</reference>
<dbReference type="Proteomes" id="UP000007303">
    <property type="component" value="Unassembled WGS sequence"/>
</dbReference>
<reference evidence="1" key="3">
    <citation type="submission" date="2025-09" db="UniProtKB">
        <authorList>
            <consortium name="Ensembl"/>
        </authorList>
    </citation>
    <scope>IDENTIFICATION</scope>
</reference>
<dbReference type="PANTHER" id="PTHR33443">
    <property type="entry name" value="ZGC:112980"/>
    <property type="match status" value="1"/>
</dbReference>
<keyword evidence="2" id="KW-1185">Reference proteome</keyword>
<proteinExistence type="predicted"/>
<evidence type="ECO:0000313" key="1">
    <source>
        <dbReference type="Ensembl" id="ENSTNIP00000011102.1"/>
    </source>
</evidence>
<dbReference type="InParanoid" id="H3CS68"/>
<dbReference type="InterPro" id="IPR053234">
    <property type="entry name" value="RPM1_Interactor"/>
</dbReference>
<dbReference type="HOGENOM" id="CLU_024557_0_0_1"/>
<organism evidence="1 2">
    <name type="scientific">Tetraodon nigroviridis</name>
    <name type="common">Spotted green pufferfish</name>
    <name type="synonym">Chelonodon nigroviridis</name>
    <dbReference type="NCBI Taxonomy" id="99883"/>
    <lineage>
        <taxon>Eukaryota</taxon>
        <taxon>Metazoa</taxon>
        <taxon>Chordata</taxon>
        <taxon>Craniata</taxon>
        <taxon>Vertebrata</taxon>
        <taxon>Euteleostomi</taxon>
        <taxon>Actinopterygii</taxon>
        <taxon>Neopterygii</taxon>
        <taxon>Teleostei</taxon>
        <taxon>Neoteleostei</taxon>
        <taxon>Acanthomorphata</taxon>
        <taxon>Eupercaria</taxon>
        <taxon>Tetraodontiformes</taxon>
        <taxon>Tetradontoidea</taxon>
        <taxon>Tetraodontidae</taxon>
        <taxon>Tetraodon</taxon>
    </lineage>
</organism>
<accession>H3CS68</accession>
<name>H3CS68_TETNG</name>
<dbReference type="GeneTree" id="ENSGT00400000022459"/>
<evidence type="ECO:0000313" key="2">
    <source>
        <dbReference type="Proteomes" id="UP000007303"/>
    </source>
</evidence>
<dbReference type="AlphaFoldDB" id="H3CS68"/>
<reference evidence="1" key="2">
    <citation type="submission" date="2025-08" db="UniProtKB">
        <authorList>
            <consortium name="Ensembl"/>
        </authorList>
    </citation>
    <scope>IDENTIFICATION</scope>
</reference>